<dbReference type="InterPro" id="IPR050194">
    <property type="entry name" value="Glycosyltransferase_grp1"/>
</dbReference>
<evidence type="ECO:0000313" key="3">
    <source>
        <dbReference type="EMBL" id="KHJ54490.1"/>
    </source>
</evidence>
<proteinExistence type="predicted"/>
<dbReference type="Proteomes" id="UP000030826">
    <property type="component" value="Unassembled WGS sequence"/>
</dbReference>
<dbReference type="SUPFAM" id="SSF53756">
    <property type="entry name" value="UDP-Glycosyltransferase/glycogen phosphorylase"/>
    <property type="match status" value="1"/>
</dbReference>
<evidence type="ECO:0000259" key="2">
    <source>
        <dbReference type="Pfam" id="PF13579"/>
    </source>
</evidence>
<dbReference type="RefSeq" id="WP_039194079.1">
    <property type="nucleotide sequence ID" value="NZ_JRFJ01000003.1"/>
</dbReference>
<gene>
    <name evidence="3" type="ORF">LA66_13725</name>
</gene>
<dbReference type="InterPro" id="IPR001296">
    <property type="entry name" value="Glyco_trans_1"/>
</dbReference>
<comment type="caution">
    <text evidence="3">The sequence shown here is derived from an EMBL/GenBank/DDBJ whole genome shotgun (WGS) entry which is preliminary data.</text>
</comment>
<dbReference type="PANTHER" id="PTHR45947">
    <property type="entry name" value="SULFOQUINOVOSYL TRANSFERASE SQD2"/>
    <property type="match status" value="1"/>
</dbReference>
<keyword evidence="3" id="KW-0808">Transferase</keyword>
<evidence type="ECO:0000259" key="1">
    <source>
        <dbReference type="Pfam" id="PF00534"/>
    </source>
</evidence>
<organism evidence="3 4">
    <name type="scientific">Aureimonas altamirensis</name>
    <dbReference type="NCBI Taxonomy" id="370622"/>
    <lineage>
        <taxon>Bacteria</taxon>
        <taxon>Pseudomonadati</taxon>
        <taxon>Pseudomonadota</taxon>
        <taxon>Alphaproteobacteria</taxon>
        <taxon>Hyphomicrobiales</taxon>
        <taxon>Aurantimonadaceae</taxon>
        <taxon>Aureimonas</taxon>
    </lineage>
</organism>
<dbReference type="OrthoDB" id="9790710at2"/>
<dbReference type="GO" id="GO:0016757">
    <property type="term" value="F:glycosyltransferase activity"/>
    <property type="evidence" value="ECO:0007669"/>
    <property type="project" value="InterPro"/>
</dbReference>
<sequence length="391" mass="41812">MRCCLLAWDYPPSPSGLSTAAREIAESLAAAGCDMTVVTLDRRGSQQEHGVRLVGAAIDEGASLARLRRWGGIGHLAAPIAFRRTVAALHRERPFDIVEATNWYAPAALLGRPGDAPLVTRMSTPAAYSRTAAQGVREKLDAMAADRLERRQIARSIGLISNSAEHARGMESHYGIGSGVPHAVIGLSLPPEFLAVAGDAPFDAAGPARILFVGRAEERKGFAELLAAVERLAEEAETGSGPQFSLRLLGVSDADLPGGLSPAARARIDALGRQPQERLMREYTDAHIVAAPSRYESFGLVYQEALSFGRVLLASATDSSARDFVADGGVLAESTSADAITEALRPLIASVDLRLRHRERALKAAGRFTRQSLARQTLDLYRAAIARHQGR</sequence>
<feature type="domain" description="Glycosyl transferase family 1" evidence="1">
    <location>
        <begin position="207"/>
        <end position="361"/>
    </location>
</feature>
<name>A0A0B1Q6M1_9HYPH</name>
<dbReference type="InterPro" id="IPR028098">
    <property type="entry name" value="Glyco_trans_4-like_N"/>
</dbReference>
<dbReference type="Pfam" id="PF13579">
    <property type="entry name" value="Glyco_trans_4_4"/>
    <property type="match status" value="1"/>
</dbReference>
<protein>
    <submittedName>
        <fullName evidence="3">Glycosyl transferase family 1</fullName>
    </submittedName>
</protein>
<dbReference type="CDD" id="cd03801">
    <property type="entry name" value="GT4_PimA-like"/>
    <property type="match status" value="1"/>
</dbReference>
<evidence type="ECO:0000313" key="4">
    <source>
        <dbReference type="Proteomes" id="UP000030826"/>
    </source>
</evidence>
<dbReference type="Pfam" id="PF00534">
    <property type="entry name" value="Glycos_transf_1"/>
    <property type="match status" value="1"/>
</dbReference>
<feature type="domain" description="Glycosyltransferase subfamily 4-like N-terminal" evidence="2">
    <location>
        <begin position="16"/>
        <end position="175"/>
    </location>
</feature>
<dbReference type="STRING" id="370622.LA66_13725"/>
<dbReference type="Gene3D" id="3.40.50.2000">
    <property type="entry name" value="Glycogen Phosphorylase B"/>
    <property type="match status" value="2"/>
</dbReference>
<reference evidence="3 4" key="1">
    <citation type="submission" date="2014-09" db="EMBL/GenBank/DDBJ databases">
        <title>Isolation and characterization of Aurantimonas altamirensis ON-56566 from clinical sample following a dog bite.</title>
        <authorList>
            <person name="Eshaghi A."/>
            <person name="Li A."/>
            <person name="Shahinas D."/>
            <person name="Bahn P."/>
            <person name="Kus J.V."/>
            <person name="Patel S.N."/>
        </authorList>
    </citation>
    <scope>NUCLEOTIDE SEQUENCE [LARGE SCALE GENOMIC DNA]</scope>
    <source>
        <strain evidence="3 4">ON-56566</strain>
    </source>
</reference>
<dbReference type="AlphaFoldDB" id="A0A0B1Q6M1"/>
<dbReference type="PANTHER" id="PTHR45947:SF3">
    <property type="entry name" value="SULFOQUINOVOSYL TRANSFERASE SQD2"/>
    <property type="match status" value="1"/>
</dbReference>
<accession>A0A0B1Q6M1</accession>
<dbReference type="EMBL" id="JRFJ01000003">
    <property type="protein sequence ID" value="KHJ54490.1"/>
    <property type="molecule type" value="Genomic_DNA"/>
</dbReference>